<evidence type="ECO:0008006" key="18">
    <source>
        <dbReference type="Google" id="ProtNLM"/>
    </source>
</evidence>
<evidence type="ECO:0000256" key="4">
    <source>
        <dbReference type="ARBA" id="ARBA00010617"/>
    </source>
</evidence>
<dbReference type="PRINTS" id="PR00385">
    <property type="entry name" value="P450"/>
</dbReference>
<dbReference type="PANTHER" id="PTHR24292">
    <property type="entry name" value="CYTOCHROME P450"/>
    <property type="match status" value="1"/>
</dbReference>
<sequence>MAFILETWYLDVIIVLALLLTILYCYLTPLYRYWGDRNVPCLNSSLGMRFNYDLLARNKAHADVIREIYKIFHKERYCGFYQFRQPIFMVRDLQLIERIMIKDFSYFEDRGLPLDMENEPLTVNLTNLRGSQWRYLRNKLTPTFTTGKLKGMLEQICNCGAELVEQLEKYATTGEEVDTKSVMFSFSTDVIASCAFGLQIKSDSSELQKFKEMVNKSIGNSGFTPLRMALKQFYPKLANFLGVKSIPSDANNYFMNITKATLHHRLKNNVRREDFFQMLLTLKEQDDTNNTTLSDDNDIDTSGEDIQLQYKYNTDARGSNLKFTEKLLAAQLFAFLAAGSEAVSTTASIVLHFLGHYPETQKRLQAEVDEVLAKYNGQWSYQTLKEMTYLNQVIQEAQRIFPIAHIHLRNCTVPYKVPDSDLVIEKGTVVMVPFQSIQSDPTYYPNPEVFDPDRFKGKNFKPSPIFSPFGDGPRMCIAMRFAVLELKILIATIMTKYSVSPSSKTITPLRYDPSAFANRPLGGVWISFHSRDN</sequence>
<comment type="subcellular location">
    <subcellularLocation>
        <location evidence="3">Endoplasmic reticulum membrane</location>
        <topology evidence="3">Peripheral membrane protein</topology>
    </subcellularLocation>
    <subcellularLocation>
        <location evidence="2">Microsome membrane</location>
        <topology evidence="2">Peripheral membrane protein</topology>
    </subcellularLocation>
</comment>
<dbReference type="AlphaFoldDB" id="A0A1B6HE89"/>
<evidence type="ECO:0000256" key="3">
    <source>
        <dbReference type="ARBA" id="ARBA00004406"/>
    </source>
</evidence>
<keyword evidence="10 13" id="KW-0408">Iron</keyword>
<feature type="binding site" description="axial binding residue" evidence="13">
    <location>
        <position position="476"/>
    </location>
    <ligand>
        <name>heme</name>
        <dbReference type="ChEBI" id="CHEBI:30413"/>
    </ligand>
    <ligandPart>
        <name>Fe</name>
        <dbReference type="ChEBI" id="CHEBI:18248"/>
    </ligandPart>
</feature>
<keyword evidence="15" id="KW-1133">Transmembrane helix</keyword>
<feature type="transmembrane region" description="Helical" evidence="15">
    <location>
        <begin position="12"/>
        <end position="34"/>
    </location>
</feature>
<evidence type="ECO:0000313" key="16">
    <source>
        <dbReference type="EMBL" id="JAS72955.1"/>
    </source>
</evidence>
<keyword evidence="6 13" id="KW-0479">Metal-binding</keyword>
<keyword evidence="15" id="KW-0812">Transmembrane</keyword>
<dbReference type="FunFam" id="1.10.630.10:FF:000042">
    <property type="entry name" value="Cytochrome P450"/>
    <property type="match status" value="1"/>
</dbReference>
<dbReference type="InterPro" id="IPR050476">
    <property type="entry name" value="Insect_CytP450_Detox"/>
</dbReference>
<dbReference type="InterPro" id="IPR002401">
    <property type="entry name" value="Cyt_P450_E_grp-I"/>
</dbReference>
<dbReference type="PRINTS" id="PR00463">
    <property type="entry name" value="EP450I"/>
</dbReference>
<keyword evidence="9 14" id="KW-0560">Oxidoreductase</keyword>
<dbReference type="CDD" id="cd11056">
    <property type="entry name" value="CYP6-like"/>
    <property type="match status" value="1"/>
</dbReference>
<evidence type="ECO:0000256" key="11">
    <source>
        <dbReference type="ARBA" id="ARBA00023033"/>
    </source>
</evidence>
<dbReference type="GO" id="GO:0020037">
    <property type="term" value="F:heme binding"/>
    <property type="evidence" value="ECO:0007669"/>
    <property type="project" value="InterPro"/>
</dbReference>
<evidence type="ECO:0000256" key="9">
    <source>
        <dbReference type="ARBA" id="ARBA00023002"/>
    </source>
</evidence>
<accession>A0A1B6HE89</accession>
<organism evidence="16">
    <name type="scientific">Homalodisca liturata</name>
    <dbReference type="NCBI Taxonomy" id="320908"/>
    <lineage>
        <taxon>Eukaryota</taxon>
        <taxon>Metazoa</taxon>
        <taxon>Ecdysozoa</taxon>
        <taxon>Arthropoda</taxon>
        <taxon>Hexapoda</taxon>
        <taxon>Insecta</taxon>
        <taxon>Pterygota</taxon>
        <taxon>Neoptera</taxon>
        <taxon>Paraneoptera</taxon>
        <taxon>Hemiptera</taxon>
        <taxon>Auchenorrhyncha</taxon>
        <taxon>Membracoidea</taxon>
        <taxon>Cicadellidae</taxon>
        <taxon>Cicadellinae</taxon>
        <taxon>Proconiini</taxon>
        <taxon>Homalodisca</taxon>
    </lineage>
</organism>
<dbReference type="GO" id="GO:0004497">
    <property type="term" value="F:monooxygenase activity"/>
    <property type="evidence" value="ECO:0007669"/>
    <property type="project" value="UniProtKB-KW"/>
</dbReference>
<evidence type="ECO:0000256" key="1">
    <source>
        <dbReference type="ARBA" id="ARBA00001971"/>
    </source>
</evidence>
<evidence type="ECO:0000256" key="13">
    <source>
        <dbReference type="PIRSR" id="PIRSR602401-1"/>
    </source>
</evidence>
<keyword evidence="7" id="KW-0256">Endoplasmic reticulum</keyword>
<evidence type="ECO:0000256" key="15">
    <source>
        <dbReference type="SAM" id="Phobius"/>
    </source>
</evidence>
<dbReference type="InterPro" id="IPR036396">
    <property type="entry name" value="Cyt_P450_sf"/>
</dbReference>
<evidence type="ECO:0000256" key="7">
    <source>
        <dbReference type="ARBA" id="ARBA00022824"/>
    </source>
</evidence>
<keyword evidence="8" id="KW-0492">Microsome</keyword>
<dbReference type="EMBL" id="GECU01007051">
    <property type="protein sequence ID" value="JAT00656.1"/>
    <property type="molecule type" value="Transcribed_RNA"/>
</dbReference>
<dbReference type="GO" id="GO:0005789">
    <property type="term" value="C:endoplasmic reticulum membrane"/>
    <property type="evidence" value="ECO:0007669"/>
    <property type="project" value="UniProtKB-SubCell"/>
</dbReference>
<dbReference type="Pfam" id="PF00067">
    <property type="entry name" value="p450"/>
    <property type="match status" value="1"/>
</dbReference>
<evidence type="ECO:0000313" key="17">
    <source>
        <dbReference type="EMBL" id="JAT00656.1"/>
    </source>
</evidence>
<dbReference type="PANTHER" id="PTHR24292:SF93">
    <property type="entry name" value="CYTOCHROME P450 310A1-RELATED"/>
    <property type="match status" value="1"/>
</dbReference>
<evidence type="ECO:0000256" key="12">
    <source>
        <dbReference type="ARBA" id="ARBA00023136"/>
    </source>
</evidence>
<keyword evidence="12 15" id="KW-0472">Membrane</keyword>
<dbReference type="InterPro" id="IPR017972">
    <property type="entry name" value="Cyt_P450_CS"/>
</dbReference>
<comment type="cofactor">
    <cofactor evidence="1 13">
        <name>heme</name>
        <dbReference type="ChEBI" id="CHEBI:30413"/>
    </cofactor>
</comment>
<reference evidence="16" key="1">
    <citation type="submission" date="2015-11" db="EMBL/GenBank/DDBJ databases">
        <title>De novo transcriptome assembly of four potential Pierce s Disease insect vectors from Arizona vineyards.</title>
        <authorList>
            <person name="Tassone E.E."/>
        </authorList>
    </citation>
    <scope>NUCLEOTIDE SEQUENCE</scope>
</reference>
<evidence type="ECO:0000256" key="10">
    <source>
        <dbReference type="ARBA" id="ARBA00023004"/>
    </source>
</evidence>
<name>A0A1B6HE89_9HEMI</name>
<comment type="similarity">
    <text evidence="4 14">Belongs to the cytochrome P450 family.</text>
</comment>
<dbReference type="EMBL" id="GECU01034751">
    <property type="protein sequence ID" value="JAS72955.1"/>
    <property type="molecule type" value="Transcribed_RNA"/>
</dbReference>
<dbReference type="Gene3D" id="1.10.630.10">
    <property type="entry name" value="Cytochrome P450"/>
    <property type="match status" value="1"/>
</dbReference>
<keyword evidence="5 13" id="KW-0349">Heme</keyword>
<proteinExistence type="inferred from homology"/>
<gene>
    <name evidence="17" type="ORF">g.22734</name>
    <name evidence="16" type="ORF">g.22735</name>
</gene>
<evidence type="ECO:0000256" key="5">
    <source>
        <dbReference type="ARBA" id="ARBA00022617"/>
    </source>
</evidence>
<protein>
    <recommendedName>
        <fullName evidence="18">Cytochrome P450</fullName>
    </recommendedName>
</protein>
<dbReference type="GO" id="GO:0016705">
    <property type="term" value="F:oxidoreductase activity, acting on paired donors, with incorporation or reduction of molecular oxygen"/>
    <property type="evidence" value="ECO:0007669"/>
    <property type="project" value="InterPro"/>
</dbReference>
<evidence type="ECO:0000256" key="2">
    <source>
        <dbReference type="ARBA" id="ARBA00004174"/>
    </source>
</evidence>
<evidence type="ECO:0000256" key="6">
    <source>
        <dbReference type="ARBA" id="ARBA00022723"/>
    </source>
</evidence>
<evidence type="ECO:0000256" key="14">
    <source>
        <dbReference type="RuleBase" id="RU000461"/>
    </source>
</evidence>
<dbReference type="InterPro" id="IPR001128">
    <property type="entry name" value="Cyt_P450"/>
</dbReference>
<dbReference type="SUPFAM" id="SSF48264">
    <property type="entry name" value="Cytochrome P450"/>
    <property type="match status" value="1"/>
</dbReference>
<evidence type="ECO:0000256" key="8">
    <source>
        <dbReference type="ARBA" id="ARBA00022848"/>
    </source>
</evidence>
<keyword evidence="11 14" id="KW-0503">Monooxygenase</keyword>
<dbReference type="GO" id="GO:0005506">
    <property type="term" value="F:iron ion binding"/>
    <property type="evidence" value="ECO:0007669"/>
    <property type="project" value="InterPro"/>
</dbReference>
<dbReference type="PROSITE" id="PS00086">
    <property type="entry name" value="CYTOCHROME_P450"/>
    <property type="match status" value="1"/>
</dbReference>